<keyword evidence="4" id="KW-1185">Reference proteome</keyword>
<dbReference type="SUPFAM" id="SSF81342">
    <property type="entry name" value="Transmembrane di-heme cytochromes"/>
    <property type="match status" value="1"/>
</dbReference>
<feature type="transmembrane region" description="Helical" evidence="1">
    <location>
        <begin position="230"/>
        <end position="249"/>
    </location>
</feature>
<dbReference type="GO" id="GO:0022904">
    <property type="term" value="P:respiratory electron transport chain"/>
    <property type="evidence" value="ECO:0007669"/>
    <property type="project" value="InterPro"/>
</dbReference>
<reference evidence="3 4" key="1">
    <citation type="submission" date="2016-11" db="EMBL/GenBank/DDBJ databases">
        <authorList>
            <person name="Jaros S."/>
            <person name="Januszkiewicz K."/>
            <person name="Wedrychowicz H."/>
        </authorList>
    </citation>
    <scope>NUCLEOTIDE SEQUENCE [LARGE SCALE GENOMIC DNA]</scope>
    <source>
        <strain evidence="3 4">DSM 9705</strain>
    </source>
</reference>
<dbReference type="AlphaFoldDB" id="A0A1M5VT38"/>
<accession>A0A1M5VT38</accession>
<gene>
    <name evidence="3" type="ORF">SAMN02745124_01890</name>
</gene>
<dbReference type="InterPro" id="IPR036150">
    <property type="entry name" value="Cyt_b/b6_C_sf"/>
</dbReference>
<dbReference type="PANTHER" id="PTHR19271:SF16">
    <property type="entry name" value="CYTOCHROME B"/>
    <property type="match status" value="1"/>
</dbReference>
<dbReference type="Proteomes" id="UP000184139">
    <property type="component" value="Unassembled WGS sequence"/>
</dbReference>
<feature type="transmembrane region" description="Helical" evidence="1">
    <location>
        <begin position="157"/>
        <end position="176"/>
    </location>
</feature>
<evidence type="ECO:0000313" key="3">
    <source>
        <dbReference type="EMBL" id="SHH78401.1"/>
    </source>
</evidence>
<dbReference type="GO" id="GO:0009055">
    <property type="term" value="F:electron transfer activity"/>
    <property type="evidence" value="ECO:0007669"/>
    <property type="project" value="InterPro"/>
</dbReference>
<dbReference type="STRING" id="1121409.SAMN02745124_01890"/>
<protein>
    <submittedName>
        <fullName evidence="3">Ubiquinol-cytochrome c reductase cytochrome b subunit</fullName>
    </submittedName>
</protein>
<dbReference type="Pfam" id="PF00033">
    <property type="entry name" value="Cytochrome_B"/>
    <property type="match status" value="1"/>
</dbReference>
<dbReference type="PROSITE" id="PS51002">
    <property type="entry name" value="CYTB_NTER"/>
    <property type="match status" value="1"/>
</dbReference>
<evidence type="ECO:0000313" key="4">
    <source>
        <dbReference type="Proteomes" id="UP000184139"/>
    </source>
</evidence>
<dbReference type="GO" id="GO:0016020">
    <property type="term" value="C:membrane"/>
    <property type="evidence" value="ECO:0007669"/>
    <property type="project" value="InterPro"/>
</dbReference>
<feature type="transmembrane region" description="Helical" evidence="1">
    <location>
        <begin position="21"/>
        <end position="38"/>
    </location>
</feature>
<dbReference type="GO" id="GO:0016491">
    <property type="term" value="F:oxidoreductase activity"/>
    <property type="evidence" value="ECO:0007669"/>
    <property type="project" value="InterPro"/>
</dbReference>
<proteinExistence type="predicted"/>
<feature type="transmembrane region" description="Helical" evidence="1">
    <location>
        <begin position="188"/>
        <end position="205"/>
    </location>
</feature>
<name>A0A1M5VT38_9BACT</name>
<dbReference type="InterPro" id="IPR005797">
    <property type="entry name" value="Cyt_b/b6_N"/>
</dbReference>
<dbReference type="InterPro" id="IPR016174">
    <property type="entry name" value="Di-haem_cyt_TM"/>
</dbReference>
<feature type="domain" description="Cytochrome b/b6 N-terminal region profile" evidence="2">
    <location>
        <begin position="1"/>
        <end position="188"/>
    </location>
</feature>
<keyword evidence="1" id="KW-1133">Transmembrane helix</keyword>
<feature type="transmembrane region" description="Helical" evidence="1">
    <location>
        <begin position="94"/>
        <end position="114"/>
    </location>
</feature>
<dbReference type="SUPFAM" id="SSF81648">
    <property type="entry name" value="a domain/subunit of cytochrome bc1 complex (Ubiquinol-cytochrome c reductase)"/>
    <property type="match status" value="1"/>
</dbReference>
<dbReference type="InterPro" id="IPR027387">
    <property type="entry name" value="Cytb/b6-like_sf"/>
</dbReference>
<dbReference type="OrthoDB" id="5430247at2"/>
<evidence type="ECO:0000256" key="1">
    <source>
        <dbReference type="SAM" id="Phobius"/>
    </source>
</evidence>
<dbReference type="RefSeq" id="WP_073375483.1">
    <property type="nucleotide sequence ID" value="NZ_FQXS01000009.1"/>
</dbReference>
<dbReference type="EMBL" id="FQXS01000009">
    <property type="protein sequence ID" value="SHH78401.1"/>
    <property type="molecule type" value="Genomic_DNA"/>
</dbReference>
<feature type="transmembrane region" description="Helical" evidence="1">
    <location>
        <begin position="261"/>
        <end position="282"/>
    </location>
</feature>
<evidence type="ECO:0000259" key="2">
    <source>
        <dbReference type="PROSITE" id="PS51002"/>
    </source>
</evidence>
<keyword evidence="1" id="KW-0472">Membrane</keyword>
<feature type="transmembrane region" description="Helical" evidence="1">
    <location>
        <begin position="58"/>
        <end position="82"/>
    </location>
</feature>
<dbReference type="Gene3D" id="1.20.810.10">
    <property type="entry name" value="Cytochrome Bc1 Complex, Chain C"/>
    <property type="match status" value="2"/>
</dbReference>
<dbReference type="PANTHER" id="PTHR19271">
    <property type="entry name" value="CYTOCHROME B"/>
    <property type="match status" value="1"/>
</dbReference>
<sequence length="284" mass="32303">MRIAERFGTLLQSIKWGEWSLICLYLSLLSGILVGLHYDPHEPYYSTSALDILIPYGAWFRSLHFYSSQLFFLFALAHYLAVFDKSESYDTTSFIVLILCLPVILMLLFTGYVLRFDSTGFSAGMIAEHILEAIPFFGSTLDRLLFAISDGGLQRVYLHHVCSFNILFLLLAWNHLRRYYRVNLTSHLPLVATVMLTGVFVAAPLDPEQLGISYITGPWFFLGLQELLRYLPPLIAGVLVPVALIGALTVLRRKSRWYPHLLTFVGCWLVGYLFLTVLALTIHD</sequence>
<keyword evidence="1" id="KW-0812">Transmembrane</keyword>
<organism evidence="3 4">
    <name type="scientific">Desulfofustis glycolicus DSM 9705</name>
    <dbReference type="NCBI Taxonomy" id="1121409"/>
    <lineage>
        <taxon>Bacteria</taxon>
        <taxon>Pseudomonadati</taxon>
        <taxon>Thermodesulfobacteriota</taxon>
        <taxon>Desulfobulbia</taxon>
        <taxon>Desulfobulbales</taxon>
        <taxon>Desulfocapsaceae</taxon>
        <taxon>Desulfofustis</taxon>
    </lineage>
</organism>